<feature type="compositionally biased region" description="Low complexity" evidence="1">
    <location>
        <begin position="108"/>
        <end position="128"/>
    </location>
</feature>
<evidence type="ECO:0000313" key="3">
    <source>
        <dbReference type="Proteomes" id="UP000475214"/>
    </source>
</evidence>
<accession>A0A6L9S5P3</accession>
<comment type="caution">
    <text evidence="2">The sequence shown here is derived from an EMBL/GenBank/DDBJ whole genome shotgun (WGS) entry which is preliminary data.</text>
</comment>
<dbReference type="Gene3D" id="3.30.200.20">
    <property type="entry name" value="Phosphorylase Kinase, domain 1"/>
    <property type="match status" value="1"/>
</dbReference>
<proteinExistence type="predicted"/>
<evidence type="ECO:0000256" key="1">
    <source>
        <dbReference type="SAM" id="MobiDB-lite"/>
    </source>
</evidence>
<dbReference type="AlphaFoldDB" id="A0A6L9S5P3"/>
<dbReference type="RefSeq" id="WP_163736037.1">
    <property type="nucleotide sequence ID" value="NZ_JAAGOA010000005.1"/>
</dbReference>
<dbReference type="Proteomes" id="UP000475214">
    <property type="component" value="Unassembled WGS sequence"/>
</dbReference>
<feature type="compositionally biased region" description="Low complexity" evidence="1">
    <location>
        <begin position="137"/>
        <end position="152"/>
    </location>
</feature>
<evidence type="ECO:0008006" key="4">
    <source>
        <dbReference type="Google" id="ProtNLM"/>
    </source>
</evidence>
<dbReference type="EMBL" id="JAAGOA010000005">
    <property type="protein sequence ID" value="NEE00409.1"/>
    <property type="molecule type" value="Genomic_DNA"/>
</dbReference>
<organism evidence="2 3">
    <name type="scientific">Phytoactinopolyspora halotolerans</name>
    <dbReference type="NCBI Taxonomy" id="1981512"/>
    <lineage>
        <taxon>Bacteria</taxon>
        <taxon>Bacillati</taxon>
        <taxon>Actinomycetota</taxon>
        <taxon>Actinomycetes</taxon>
        <taxon>Jiangellales</taxon>
        <taxon>Jiangellaceae</taxon>
        <taxon>Phytoactinopolyspora</taxon>
    </lineage>
</organism>
<keyword evidence="3" id="KW-1185">Reference proteome</keyword>
<gene>
    <name evidence="2" type="ORF">G1H10_09530</name>
</gene>
<feature type="region of interest" description="Disordered" evidence="1">
    <location>
        <begin position="94"/>
        <end position="162"/>
    </location>
</feature>
<dbReference type="SUPFAM" id="SSF56112">
    <property type="entry name" value="Protein kinase-like (PK-like)"/>
    <property type="match status" value="1"/>
</dbReference>
<evidence type="ECO:0000313" key="2">
    <source>
        <dbReference type="EMBL" id="NEE00409.1"/>
    </source>
</evidence>
<dbReference type="InterPro" id="IPR011009">
    <property type="entry name" value="Kinase-like_dom_sf"/>
</dbReference>
<name>A0A6L9S5P3_9ACTN</name>
<reference evidence="2 3" key="1">
    <citation type="submission" date="2020-02" db="EMBL/GenBank/DDBJ databases">
        <authorList>
            <person name="Li X.-J."/>
            <person name="Han X.-M."/>
        </authorList>
    </citation>
    <scope>NUCLEOTIDE SEQUENCE [LARGE SCALE GENOMIC DNA]</scope>
    <source>
        <strain evidence="2 3">CCTCC AB 2017055</strain>
    </source>
</reference>
<sequence>MRSAFGLVLAEVKVVSGGVDARADTFRGVAADGSRYAVKWSSGGSAAGLVAQDRLFRVAAEAVPRVVRTRSGDLWAERLGARLSVVTWIDGRPGLDGPMTRERSRRPAMSSRRGSGTGTAGMRSTATGWSTSAVFGPLKTSPTPPSASSTLTEARPLDAPGR</sequence>
<protein>
    <recommendedName>
        <fullName evidence="4">Aminoglycoside phosphotransferase domain-containing protein</fullName>
    </recommendedName>
</protein>